<evidence type="ECO:0000313" key="3">
    <source>
        <dbReference type="EMBL" id="PPQ35215.1"/>
    </source>
</evidence>
<comment type="similarity">
    <text evidence="1 2">Belongs to the cytochrome P450 family.</text>
</comment>
<keyword evidence="2" id="KW-0408">Iron</keyword>
<dbReference type="CDD" id="cd11033">
    <property type="entry name" value="CYP142-like"/>
    <property type="match status" value="1"/>
</dbReference>
<dbReference type="GO" id="GO:0016705">
    <property type="term" value="F:oxidoreductase activity, acting on paired donors, with incorporation or reduction of molecular oxygen"/>
    <property type="evidence" value="ECO:0007669"/>
    <property type="project" value="InterPro"/>
</dbReference>
<organism evidence="3 4">
    <name type="scientific">Rhodopila globiformis</name>
    <name type="common">Rhodopseudomonas globiformis</name>
    <dbReference type="NCBI Taxonomy" id="1071"/>
    <lineage>
        <taxon>Bacteria</taxon>
        <taxon>Pseudomonadati</taxon>
        <taxon>Pseudomonadota</taxon>
        <taxon>Alphaproteobacteria</taxon>
        <taxon>Acetobacterales</taxon>
        <taxon>Acetobacteraceae</taxon>
        <taxon>Rhodopila</taxon>
    </lineage>
</organism>
<gene>
    <name evidence="3" type="ORF">CCS01_08410</name>
</gene>
<dbReference type="Pfam" id="PF00067">
    <property type="entry name" value="p450"/>
    <property type="match status" value="1"/>
</dbReference>
<dbReference type="OrthoDB" id="9801155at2"/>
<dbReference type="Proteomes" id="UP000239724">
    <property type="component" value="Unassembled WGS sequence"/>
</dbReference>
<dbReference type="EMBL" id="NHRY01000076">
    <property type="protein sequence ID" value="PPQ35215.1"/>
    <property type="molecule type" value="Genomic_DNA"/>
</dbReference>
<comment type="caution">
    <text evidence="3">The sequence shown here is derived from an EMBL/GenBank/DDBJ whole genome shotgun (WGS) entry which is preliminary data.</text>
</comment>
<dbReference type="PANTHER" id="PTHR46696">
    <property type="entry name" value="P450, PUTATIVE (EUROFUNG)-RELATED"/>
    <property type="match status" value="1"/>
</dbReference>
<dbReference type="PRINTS" id="PR00359">
    <property type="entry name" value="BP450"/>
</dbReference>
<dbReference type="PANTHER" id="PTHR46696:SF1">
    <property type="entry name" value="CYTOCHROME P450 YJIB-RELATED"/>
    <property type="match status" value="1"/>
</dbReference>
<keyword evidence="2" id="KW-0560">Oxidoreductase</keyword>
<dbReference type="Gene3D" id="1.10.630.10">
    <property type="entry name" value="Cytochrome P450"/>
    <property type="match status" value="1"/>
</dbReference>
<dbReference type="InterPro" id="IPR001128">
    <property type="entry name" value="Cyt_P450"/>
</dbReference>
<keyword evidence="2" id="KW-0349">Heme</keyword>
<accession>A0A2S6NJW3</accession>
<reference evidence="3 4" key="1">
    <citation type="journal article" date="2018" name="Arch. Microbiol.">
        <title>New insights into the metabolic potential of the phototrophic purple bacterium Rhodopila globiformis DSM 161(T) from its draft genome sequence and evidence for a vanadium-dependent nitrogenase.</title>
        <authorList>
            <person name="Imhoff J.F."/>
            <person name="Rahn T."/>
            <person name="Kunzel S."/>
            <person name="Neulinger S.C."/>
        </authorList>
    </citation>
    <scope>NUCLEOTIDE SEQUENCE [LARGE SCALE GENOMIC DNA]</scope>
    <source>
        <strain evidence="3 4">DSM 161</strain>
    </source>
</reference>
<dbReference type="GO" id="GO:0020037">
    <property type="term" value="F:heme binding"/>
    <property type="evidence" value="ECO:0007669"/>
    <property type="project" value="InterPro"/>
</dbReference>
<proteinExistence type="inferred from homology"/>
<protein>
    <submittedName>
        <fullName evidence="3">Cytochrome P450</fullName>
    </submittedName>
</protein>
<evidence type="ECO:0000313" key="4">
    <source>
        <dbReference type="Proteomes" id="UP000239724"/>
    </source>
</evidence>
<dbReference type="RefSeq" id="WP_104518401.1">
    <property type="nucleotide sequence ID" value="NZ_NHRY01000076.1"/>
</dbReference>
<dbReference type="AlphaFoldDB" id="A0A2S6NJW3"/>
<dbReference type="InterPro" id="IPR036396">
    <property type="entry name" value="Cyt_P450_sf"/>
</dbReference>
<dbReference type="SUPFAM" id="SSF48264">
    <property type="entry name" value="Cytochrome P450"/>
    <property type="match status" value="1"/>
</dbReference>
<keyword evidence="2" id="KW-0479">Metal-binding</keyword>
<evidence type="ECO:0000256" key="2">
    <source>
        <dbReference type="RuleBase" id="RU000461"/>
    </source>
</evidence>
<dbReference type="GO" id="GO:0005506">
    <property type="term" value="F:iron ion binding"/>
    <property type="evidence" value="ECO:0007669"/>
    <property type="project" value="InterPro"/>
</dbReference>
<dbReference type="PROSITE" id="PS00086">
    <property type="entry name" value="CYTOCHROME_P450"/>
    <property type="match status" value="1"/>
</dbReference>
<keyword evidence="4" id="KW-1185">Reference proteome</keyword>
<dbReference type="GO" id="GO:0004497">
    <property type="term" value="F:monooxygenase activity"/>
    <property type="evidence" value="ECO:0007669"/>
    <property type="project" value="UniProtKB-KW"/>
</dbReference>
<dbReference type="InterPro" id="IPR002397">
    <property type="entry name" value="Cyt_P450_B"/>
</dbReference>
<evidence type="ECO:0000256" key="1">
    <source>
        <dbReference type="ARBA" id="ARBA00010617"/>
    </source>
</evidence>
<keyword evidence="2" id="KW-0503">Monooxygenase</keyword>
<name>A0A2S6NJW3_RHOGL</name>
<sequence>MNAPVDVDHKARAWSLPLDRLDVSDPQLYYDDVWPPYFERLRREDPVHFTPESPYGPYWAVTKYRDIVQVEVNHKAFSSSDDVGGVMINDAPKGLERTSFIRMDPPEHDDQRKEVSSTVNPITLAKMESLIRERTNMVLDSLPRGEPFNWVERVSIELTSMMLATLFDYPIEDKARLIRWSDTFICDINAPDAPVRSEEARFAEQMRFAEHMNELWEERARKPKSFDVISIMAHGDATSKMTLRQRMGILILFLVGGNDTTRNSMSGGLLGLSRFPGQFQKLRQNPELVTSAVPEIVRWQTPVIHMRRTALEDAEIGGKQIKAGDKVVIWYISGNRDETVIDRPDELIVDRKRPREHMSFGFGIHRCLGNRLAELQLRILWEEILRRDLKIELLDRPVYAWSNFLHAIRNLPVRISA</sequence>
<dbReference type="InterPro" id="IPR017972">
    <property type="entry name" value="Cyt_P450_CS"/>
</dbReference>